<proteinExistence type="predicted"/>
<dbReference type="KEGG" id="pacs:FAZ98_31800"/>
<dbReference type="Proteomes" id="UP000433577">
    <property type="component" value="Chromosome 4"/>
</dbReference>
<accession>A0A7Z2GR58</accession>
<dbReference type="EMBL" id="CP046916">
    <property type="protein sequence ID" value="QGZ66372.1"/>
    <property type="molecule type" value="Genomic_DNA"/>
</dbReference>
<reference evidence="1 2" key="1">
    <citation type="submission" date="2019-12" db="EMBL/GenBank/DDBJ databases">
        <title>Paraburkholderia acidiphila 7Q-K02 sp. nov and Paraburkholderia acidisoli DHF22 sp. nov., two strains isolated from forest soil.</title>
        <authorList>
            <person name="Gao Z."/>
            <person name="Qiu L."/>
        </authorList>
    </citation>
    <scope>NUCLEOTIDE SEQUENCE [LARGE SCALE GENOMIC DNA]</scope>
    <source>
        <strain evidence="1 2">DHF22</strain>
    </source>
</reference>
<name>A0A7Z2GR58_9BURK</name>
<organism evidence="1 2">
    <name type="scientific">Paraburkholderia acidisoli</name>
    <dbReference type="NCBI Taxonomy" id="2571748"/>
    <lineage>
        <taxon>Bacteria</taxon>
        <taxon>Pseudomonadati</taxon>
        <taxon>Pseudomonadota</taxon>
        <taxon>Betaproteobacteria</taxon>
        <taxon>Burkholderiales</taxon>
        <taxon>Burkholderiaceae</taxon>
        <taxon>Paraburkholderia</taxon>
    </lineage>
</organism>
<evidence type="ECO:0000313" key="1">
    <source>
        <dbReference type="EMBL" id="QGZ66372.1"/>
    </source>
</evidence>
<keyword evidence="2" id="KW-1185">Reference proteome</keyword>
<dbReference type="OrthoDB" id="9067438at2"/>
<dbReference type="RefSeq" id="WP_158957691.1">
    <property type="nucleotide sequence ID" value="NZ_CP046916.1"/>
</dbReference>
<dbReference type="InterPro" id="IPR029052">
    <property type="entry name" value="Metallo-depent_PP-like"/>
</dbReference>
<evidence type="ECO:0000313" key="2">
    <source>
        <dbReference type="Proteomes" id="UP000433577"/>
    </source>
</evidence>
<dbReference type="Gene3D" id="1.10.10.10">
    <property type="entry name" value="Winged helix-like DNA-binding domain superfamily/Winged helix DNA-binding domain"/>
    <property type="match status" value="1"/>
</dbReference>
<gene>
    <name evidence="1" type="ORF">FAZ98_31800</name>
</gene>
<sequence length="265" mass="29233">MAIDQKLREFASERQIAYLDAIEKHGSQRAAADALGVSRGTVGNAIVSLQQKAAKMGYSPEHDWTHVVPDGFRVQGVSTYYDDEGKPRGQWVKSAVDHNRAEELVREAVSVLSENVRGLAPITESPKRVLGDLLCVYPFGDPHVGLYVWAKECGEAFDLEIGRRLTLGAVDRLVSSAPPAETAILLLLGDVFHADDGTNRTPQHHNPLDVDSRYVKVLQVGIETYRHAILRALEKHARVVVKAIPGNHDPHAIWSLAFTLSAYFK</sequence>
<protein>
    <submittedName>
        <fullName evidence="1">Uncharacterized protein</fullName>
    </submittedName>
</protein>
<dbReference type="SUPFAM" id="SSF56300">
    <property type="entry name" value="Metallo-dependent phosphatases"/>
    <property type="match status" value="1"/>
</dbReference>
<dbReference type="AlphaFoldDB" id="A0A7Z2GR58"/>
<dbReference type="InterPro" id="IPR036388">
    <property type="entry name" value="WH-like_DNA-bd_sf"/>
</dbReference>